<feature type="transmembrane region" description="Helical" evidence="6">
    <location>
        <begin position="193"/>
        <end position="214"/>
    </location>
</feature>
<reference evidence="8" key="1">
    <citation type="submission" date="2020-05" db="EMBL/GenBank/DDBJ databases">
        <authorList>
            <person name="Chiriac C."/>
            <person name="Salcher M."/>
            <person name="Ghai R."/>
            <person name="Kavagutti S V."/>
        </authorList>
    </citation>
    <scope>NUCLEOTIDE SEQUENCE</scope>
</reference>
<evidence type="ECO:0000256" key="6">
    <source>
        <dbReference type="SAM" id="Phobius"/>
    </source>
</evidence>
<keyword evidence="5 6" id="KW-0472">Membrane</keyword>
<evidence type="ECO:0000256" key="5">
    <source>
        <dbReference type="ARBA" id="ARBA00023136"/>
    </source>
</evidence>
<feature type="transmembrane region" description="Helical" evidence="6">
    <location>
        <begin position="43"/>
        <end position="60"/>
    </location>
</feature>
<evidence type="ECO:0000256" key="1">
    <source>
        <dbReference type="ARBA" id="ARBA00004141"/>
    </source>
</evidence>
<evidence type="ECO:0000256" key="3">
    <source>
        <dbReference type="ARBA" id="ARBA00022748"/>
    </source>
</evidence>
<accession>A0A6J7FHF2</accession>
<dbReference type="PANTHER" id="PTHR31566:SF0">
    <property type="entry name" value="CYTOCHROME C BIOGENESIS PROTEIN CCS1, CHLOROPLASTIC"/>
    <property type="match status" value="1"/>
</dbReference>
<feature type="domain" description="ResB-like" evidence="7">
    <location>
        <begin position="40"/>
        <end position="516"/>
    </location>
</feature>
<keyword evidence="2 6" id="KW-0812">Transmembrane</keyword>
<dbReference type="Pfam" id="PF05140">
    <property type="entry name" value="ResB"/>
    <property type="match status" value="1"/>
</dbReference>
<protein>
    <submittedName>
        <fullName evidence="8">Unannotated protein</fullName>
    </submittedName>
</protein>
<organism evidence="8">
    <name type="scientific">freshwater metagenome</name>
    <dbReference type="NCBI Taxonomy" id="449393"/>
    <lineage>
        <taxon>unclassified sequences</taxon>
        <taxon>metagenomes</taxon>
        <taxon>ecological metagenomes</taxon>
    </lineage>
</organism>
<dbReference type="GO" id="GO:0017004">
    <property type="term" value="P:cytochrome complex assembly"/>
    <property type="evidence" value="ECO:0007669"/>
    <property type="project" value="UniProtKB-KW"/>
</dbReference>
<dbReference type="InterPro" id="IPR007816">
    <property type="entry name" value="ResB-like_domain"/>
</dbReference>
<dbReference type="InterPro" id="IPR023494">
    <property type="entry name" value="Cyt_c_bgen_Ccs1/CcsB/ResB"/>
</dbReference>
<keyword evidence="3" id="KW-0201">Cytochrome c-type biogenesis</keyword>
<sequence length="534" mass="58560">MLRPSDHIDSEQAAASDDATMGRLGFVGWSRWIWRQLTSMRTALILLLLLAIAAIPGSIVPQRTSDPNGVSQYFADNPDLAPWLDRLQFFDVYASVWFSAIYLLLFISLVGCVLPRSKHHWDALRAAPPVTPHNLSRLPSHLTARMSGQEAETVMSAAHRLLRRERYRVRRYDTADRLTVSAERGYMRETGNLVFHIALVGILIAVGLGGGFSYTGQRVVVEGQAFTNSLLAYDTFNPGRFFRDRDLVPFSITLDKFSTRYEERNVNAVGQPIDYKAEVTTQVRDQAALQQVIKVNAPLDIGGTNVYLLGNGYAPSLTVRDPSGNIVYQETVPFLPQDRNLTSVGVVKLPDGLAKQVGLIGFFYPTVSEGHSGAFFSMYPDLIDPLVTLNVYVGDLGLNDGVARSVYALDTSRMTKLTGTKTDLKSLELRPGQSAALPNDLGTVTFDGVKRFASLDVHHDPTQGWVLAFALAAVAGLLTSLFIPRRRVWVSVRKVRGGVVVEYAGLARGDDPTLSAALARIASAHGSDLGLVRD</sequence>
<feature type="transmembrane region" description="Helical" evidence="6">
    <location>
        <begin position="464"/>
        <end position="484"/>
    </location>
</feature>
<feature type="transmembrane region" description="Helical" evidence="6">
    <location>
        <begin position="92"/>
        <end position="114"/>
    </location>
</feature>
<dbReference type="GO" id="GO:0016020">
    <property type="term" value="C:membrane"/>
    <property type="evidence" value="ECO:0007669"/>
    <property type="project" value="UniProtKB-SubCell"/>
</dbReference>
<name>A0A6J7FHF2_9ZZZZ</name>
<dbReference type="PANTHER" id="PTHR31566">
    <property type="entry name" value="CYTOCHROME C BIOGENESIS PROTEIN CCS1, CHLOROPLASTIC"/>
    <property type="match status" value="1"/>
</dbReference>
<evidence type="ECO:0000259" key="7">
    <source>
        <dbReference type="Pfam" id="PF05140"/>
    </source>
</evidence>
<proteinExistence type="predicted"/>
<evidence type="ECO:0000313" key="8">
    <source>
        <dbReference type="EMBL" id="CAB4894787.1"/>
    </source>
</evidence>
<dbReference type="AlphaFoldDB" id="A0A6J7FHF2"/>
<gene>
    <name evidence="8" type="ORF">UFOPK3516_00626</name>
</gene>
<comment type="subcellular location">
    <subcellularLocation>
        <location evidence="1">Membrane</location>
        <topology evidence="1">Multi-pass membrane protein</topology>
    </subcellularLocation>
</comment>
<evidence type="ECO:0000256" key="2">
    <source>
        <dbReference type="ARBA" id="ARBA00022692"/>
    </source>
</evidence>
<keyword evidence="4 6" id="KW-1133">Transmembrane helix</keyword>
<evidence type="ECO:0000256" key="4">
    <source>
        <dbReference type="ARBA" id="ARBA00022989"/>
    </source>
</evidence>
<dbReference type="EMBL" id="CAFBMB010000034">
    <property type="protein sequence ID" value="CAB4894787.1"/>
    <property type="molecule type" value="Genomic_DNA"/>
</dbReference>